<dbReference type="SUPFAM" id="SSF58014">
    <property type="entry name" value="Coiled-coil domain of nucleotide exchange factor GrpE"/>
    <property type="match status" value="1"/>
</dbReference>
<dbReference type="PANTHER" id="PTHR21237:SF23">
    <property type="entry name" value="GRPE PROTEIN HOMOLOG, MITOCHONDRIAL"/>
    <property type="match status" value="1"/>
</dbReference>
<dbReference type="InterPro" id="IPR009012">
    <property type="entry name" value="GrpE_head"/>
</dbReference>
<dbReference type="Gene3D" id="2.30.22.10">
    <property type="entry name" value="Head domain of nucleotide exchange factor GrpE"/>
    <property type="match status" value="1"/>
</dbReference>
<dbReference type="GO" id="GO:0042803">
    <property type="term" value="F:protein homodimerization activity"/>
    <property type="evidence" value="ECO:0007669"/>
    <property type="project" value="InterPro"/>
</dbReference>
<sequence>MPSWGNVKQALLFLKKKQQKNLTPIEPMPAKPPRTPTNKSFLLLFFKKAVLAFPYFISKIPRLSHADSRPISIAMTEENPPQTASSETDPSVAASDAAAPETESPEARIAALEAEVADYRDKWVRTQADMENLRTRTRRDVDDARQYAVQKFAADVAETAENLRRGLDTLPPPAPDESPLLTKMRDGFAGVERSFVAMLERNGVKAEEPVGSAFDANRHQAMSEQETTDAPPGTIIQAWSRTWMLNGRLLKPAMVVVAKAPISQPPVSQPLDIEA</sequence>
<dbReference type="PANTHER" id="PTHR21237">
    <property type="entry name" value="GRPE PROTEIN"/>
    <property type="match status" value="1"/>
</dbReference>
<dbReference type="Proteomes" id="UP000186308">
    <property type="component" value="Unassembled WGS sequence"/>
</dbReference>
<dbReference type="EMBL" id="FTNE01000017">
    <property type="protein sequence ID" value="SIR16492.1"/>
    <property type="molecule type" value="Genomic_DNA"/>
</dbReference>
<protein>
    <recommendedName>
        <fullName evidence="4">Protein GrpE</fullName>
    </recommendedName>
    <alternativeName>
        <fullName evidence="4">HSP-70 cofactor</fullName>
    </alternativeName>
</protein>
<evidence type="ECO:0000256" key="5">
    <source>
        <dbReference type="RuleBase" id="RU004478"/>
    </source>
</evidence>
<feature type="compositionally biased region" description="Low complexity" evidence="6">
    <location>
        <begin position="88"/>
        <end position="102"/>
    </location>
</feature>
<dbReference type="GO" id="GO:0051087">
    <property type="term" value="F:protein-folding chaperone binding"/>
    <property type="evidence" value="ECO:0007669"/>
    <property type="project" value="InterPro"/>
</dbReference>
<reference evidence="7 8" key="1">
    <citation type="submission" date="2017-01" db="EMBL/GenBank/DDBJ databases">
        <authorList>
            <person name="Varghese N."/>
            <person name="Submissions S."/>
        </authorList>
    </citation>
    <scope>NUCLEOTIDE SEQUENCE [LARGE SCALE GENOMIC DNA]</scope>
    <source>
        <strain evidence="7 8">ATCC 35905</strain>
    </source>
</reference>
<dbReference type="InterPro" id="IPR013805">
    <property type="entry name" value="GrpE_CC"/>
</dbReference>
<feature type="region of interest" description="Disordered" evidence="6">
    <location>
        <begin position="76"/>
        <end position="106"/>
    </location>
</feature>
<organism evidence="7 8">
    <name type="scientific">Acidiphilium rubrum</name>
    <dbReference type="NCBI Taxonomy" id="526"/>
    <lineage>
        <taxon>Bacteria</taxon>
        <taxon>Pseudomonadati</taxon>
        <taxon>Pseudomonadota</taxon>
        <taxon>Alphaproteobacteria</taxon>
        <taxon>Acetobacterales</taxon>
        <taxon>Acidocellaceae</taxon>
        <taxon>Acidiphilium</taxon>
    </lineage>
</organism>
<comment type="subunit">
    <text evidence="4">Homodimer.</text>
</comment>
<dbReference type="SUPFAM" id="SSF51064">
    <property type="entry name" value="Head domain of nucleotide exchange factor GrpE"/>
    <property type="match status" value="1"/>
</dbReference>
<dbReference type="InterPro" id="IPR000740">
    <property type="entry name" value="GrpE"/>
</dbReference>
<name>A0A8G2CM51_ACIRU</name>
<dbReference type="CDD" id="cd00446">
    <property type="entry name" value="GrpE"/>
    <property type="match status" value="1"/>
</dbReference>
<gene>
    <name evidence="4" type="primary">grpE</name>
    <name evidence="7" type="ORF">SAMN05421828_11755</name>
</gene>
<keyword evidence="4" id="KW-0963">Cytoplasm</keyword>
<dbReference type="AlphaFoldDB" id="A0A8G2CM51"/>
<proteinExistence type="inferred from homology"/>
<dbReference type="Pfam" id="PF01025">
    <property type="entry name" value="GrpE"/>
    <property type="match status" value="1"/>
</dbReference>
<evidence type="ECO:0000256" key="1">
    <source>
        <dbReference type="ARBA" id="ARBA00009054"/>
    </source>
</evidence>
<dbReference type="GO" id="GO:0005737">
    <property type="term" value="C:cytoplasm"/>
    <property type="evidence" value="ECO:0007669"/>
    <property type="project" value="UniProtKB-SubCell"/>
</dbReference>
<evidence type="ECO:0000256" key="4">
    <source>
        <dbReference type="HAMAP-Rule" id="MF_01151"/>
    </source>
</evidence>
<keyword evidence="3 4" id="KW-0143">Chaperone</keyword>
<dbReference type="HAMAP" id="MF_01151">
    <property type="entry name" value="GrpE"/>
    <property type="match status" value="1"/>
</dbReference>
<dbReference type="GO" id="GO:0000774">
    <property type="term" value="F:adenyl-nucleotide exchange factor activity"/>
    <property type="evidence" value="ECO:0007669"/>
    <property type="project" value="InterPro"/>
</dbReference>
<accession>A0A8G2CM51</accession>
<dbReference type="PRINTS" id="PR00773">
    <property type="entry name" value="GRPEPROTEIN"/>
</dbReference>
<dbReference type="Gene3D" id="3.90.20.20">
    <property type="match status" value="1"/>
</dbReference>
<evidence type="ECO:0000256" key="3">
    <source>
        <dbReference type="ARBA" id="ARBA00023186"/>
    </source>
</evidence>
<dbReference type="GO" id="GO:0051082">
    <property type="term" value="F:unfolded protein binding"/>
    <property type="evidence" value="ECO:0007669"/>
    <property type="project" value="TreeGrafter"/>
</dbReference>
<comment type="subcellular location">
    <subcellularLocation>
        <location evidence="4">Cytoplasm</location>
    </subcellularLocation>
</comment>
<comment type="function">
    <text evidence="4">Participates actively in the response to hyperosmotic and heat shock by preventing the aggregation of stress-denatured proteins, in association with DnaK and GrpE. It is the nucleotide exchange factor for DnaK and may function as a thermosensor. Unfolded proteins bind initially to DnaJ; upon interaction with the DnaJ-bound protein, DnaK hydrolyzes its bound ATP, resulting in the formation of a stable complex. GrpE releases ADP from DnaK; ATP binding to DnaK triggers the release of the substrate protein, thus completing the reaction cycle. Several rounds of ATP-dependent interactions between DnaJ, DnaK and GrpE are required for fully efficient folding.</text>
</comment>
<evidence type="ECO:0000313" key="7">
    <source>
        <dbReference type="EMBL" id="SIR16492.1"/>
    </source>
</evidence>
<dbReference type="GO" id="GO:0006457">
    <property type="term" value="P:protein folding"/>
    <property type="evidence" value="ECO:0007669"/>
    <property type="project" value="InterPro"/>
</dbReference>
<evidence type="ECO:0000256" key="6">
    <source>
        <dbReference type="SAM" id="MobiDB-lite"/>
    </source>
</evidence>
<comment type="caution">
    <text evidence="7">The sequence shown here is derived from an EMBL/GenBank/DDBJ whole genome shotgun (WGS) entry which is preliminary data.</text>
</comment>
<evidence type="ECO:0000313" key="8">
    <source>
        <dbReference type="Proteomes" id="UP000186308"/>
    </source>
</evidence>
<keyword evidence="2 4" id="KW-0346">Stress response</keyword>
<keyword evidence="8" id="KW-1185">Reference proteome</keyword>
<evidence type="ECO:0000256" key="2">
    <source>
        <dbReference type="ARBA" id="ARBA00023016"/>
    </source>
</evidence>
<comment type="similarity">
    <text evidence="1 4 5">Belongs to the GrpE family.</text>
</comment>